<accession>A0ABR1M3Y1</accession>
<proteinExistence type="predicted"/>
<keyword evidence="2" id="KW-1185">Reference proteome</keyword>
<organism evidence="1 2">
    <name type="scientific">Phyllosticta citribraziliensis</name>
    <dbReference type="NCBI Taxonomy" id="989973"/>
    <lineage>
        <taxon>Eukaryota</taxon>
        <taxon>Fungi</taxon>
        <taxon>Dikarya</taxon>
        <taxon>Ascomycota</taxon>
        <taxon>Pezizomycotina</taxon>
        <taxon>Dothideomycetes</taxon>
        <taxon>Dothideomycetes incertae sedis</taxon>
        <taxon>Botryosphaeriales</taxon>
        <taxon>Phyllostictaceae</taxon>
        <taxon>Phyllosticta</taxon>
    </lineage>
</organism>
<sequence length="175" mass="18299">MGPLCCLGVVGSTRDSHPLHSTPSDMADVGLGGLRWTGPGCLGWADMHGMVSCRSALLPCAALRCAALRVHGPDCYSLMSRAKLRGLEKGTHLTPTAGPVRRHGRGAAGGCRARAGWLQLLRPPLVMASPGPHDPDGTGAAHIRWLHAVVPCSRPLPKEAMRLLSAAALLQLLSS</sequence>
<dbReference type="EMBL" id="JBBPEH010000002">
    <property type="protein sequence ID" value="KAK7542288.1"/>
    <property type="molecule type" value="Genomic_DNA"/>
</dbReference>
<evidence type="ECO:0000313" key="2">
    <source>
        <dbReference type="Proteomes" id="UP001360953"/>
    </source>
</evidence>
<dbReference type="Proteomes" id="UP001360953">
    <property type="component" value="Unassembled WGS sequence"/>
</dbReference>
<gene>
    <name evidence="1" type="ORF">J3D65DRAFT_208575</name>
</gene>
<name>A0ABR1M3Y1_9PEZI</name>
<reference evidence="1 2" key="1">
    <citation type="submission" date="2024-04" db="EMBL/GenBank/DDBJ databases">
        <title>Phyllosticta paracitricarpa is synonymous to the EU quarantine fungus P. citricarpa based on phylogenomic analyses.</title>
        <authorList>
            <consortium name="Lawrence Berkeley National Laboratory"/>
            <person name="Van ingen-buijs V.A."/>
            <person name="Van westerhoven A.C."/>
            <person name="Haridas S."/>
            <person name="Skiadas P."/>
            <person name="Martin F."/>
            <person name="Groenewald J.Z."/>
            <person name="Crous P.W."/>
            <person name="Seidl M.F."/>
        </authorList>
    </citation>
    <scope>NUCLEOTIDE SEQUENCE [LARGE SCALE GENOMIC DNA]</scope>
    <source>
        <strain evidence="1 2">CPC 17464</strain>
    </source>
</reference>
<comment type="caution">
    <text evidence="1">The sequence shown here is derived from an EMBL/GenBank/DDBJ whole genome shotgun (WGS) entry which is preliminary data.</text>
</comment>
<dbReference type="GeneID" id="92027388"/>
<evidence type="ECO:0000313" key="1">
    <source>
        <dbReference type="EMBL" id="KAK7542288.1"/>
    </source>
</evidence>
<protein>
    <submittedName>
        <fullName evidence="1">Uncharacterized protein</fullName>
    </submittedName>
</protein>
<dbReference type="RefSeq" id="XP_066658581.1">
    <property type="nucleotide sequence ID" value="XM_066794482.1"/>
</dbReference>